<dbReference type="Pfam" id="PF02519">
    <property type="entry name" value="Auxin_inducible"/>
    <property type="match status" value="1"/>
</dbReference>
<dbReference type="AlphaFoldDB" id="A0A2P5AT72"/>
<name>A0A2P5AT72_PARAD</name>
<dbReference type="PANTHER" id="PTHR31929">
    <property type="entry name" value="SAUR-LIKE AUXIN-RESPONSIVE PROTEIN FAMILY-RELATED"/>
    <property type="match status" value="1"/>
</dbReference>
<keyword evidence="3" id="KW-1185">Reference proteome</keyword>
<dbReference type="GO" id="GO:0009733">
    <property type="term" value="P:response to auxin"/>
    <property type="evidence" value="ECO:0007669"/>
    <property type="project" value="InterPro"/>
</dbReference>
<reference evidence="3" key="1">
    <citation type="submission" date="2016-06" db="EMBL/GenBank/DDBJ databases">
        <title>Parallel loss of symbiosis genes in relatives of nitrogen-fixing non-legume Parasponia.</title>
        <authorList>
            <person name="Van Velzen R."/>
            <person name="Holmer R."/>
            <person name="Bu F."/>
            <person name="Rutten L."/>
            <person name="Van Zeijl A."/>
            <person name="Liu W."/>
            <person name="Santuari L."/>
            <person name="Cao Q."/>
            <person name="Sharma T."/>
            <person name="Shen D."/>
            <person name="Roswanjaya Y."/>
            <person name="Wardhani T."/>
            <person name="Kalhor M.S."/>
            <person name="Jansen J."/>
            <person name="Van den Hoogen J."/>
            <person name="Gungor B."/>
            <person name="Hartog M."/>
            <person name="Hontelez J."/>
            <person name="Verver J."/>
            <person name="Yang W.-C."/>
            <person name="Schijlen E."/>
            <person name="Repin R."/>
            <person name="Schilthuizen M."/>
            <person name="Schranz E."/>
            <person name="Heidstra R."/>
            <person name="Miyata K."/>
            <person name="Fedorova E."/>
            <person name="Kohlen W."/>
            <person name="Bisseling T."/>
            <person name="Smit S."/>
            <person name="Geurts R."/>
        </authorList>
    </citation>
    <scope>NUCLEOTIDE SEQUENCE [LARGE SCALE GENOMIC DNA]</scope>
    <source>
        <strain evidence="3">cv. WU1-14</strain>
    </source>
</reference>
<evidence type="ECO:0000313" key="3">
    <source>
        <dbReference type="Proteomes" id="UP000237105"/>
    </source>
</evidence>
<gene>
    <name evidence="2" type="ORF">PanWU01x14_302500</name>
</gene>
<evidence type="ECO:0000313" key="2">
    <source>
        <dbReference type="EMBL" id="PON39743.1"/>
    </source>
</evidence>
<evidence type="ECO:0000256" key="1">
    <source>
        <dbReference type="ARBA" id="ARBA00006974"/>
    </source>
</evidence>
<proteinExistence type="inferred from homology"/>
<comment type="caution">
    <text evidence="2">The sequence shown here is derived from an EMBL/GenBank/DDBJ whole genome shotgun (WGS) entry which is preliminary data.</text>
</comment>
<dbReference type="Proteomes" id="UP000237105">
    <property type="component" value="Unassembled WGS sequence"/>
</dbReference>
<dbReference type="EMBL" id="JXTB01000456">
    <property type="protein sequence ID" value="PON39743.1"/>
    <property type="molecule type" value="Genomic_DNA"/>
</dbReference>
<protein>
    <submittedName>
        <fullName evidence="2">Small auxin-up RNA</fullName>
    </submittedName>
</protein>
<organism evidence="2 3">
    <name type="scientific">Parasponia andersonii</name>
    <name type="common">Sponia andersonii</name>
    <dbReference type="NCBI Taxonomy" id="3476"/>
    <lineage>
        <taxon>Eukaryota</taxon>
        <taxon>Viridiplantae</taxon>
        <taxon>Streptophyta</taxon>
        <taxon>Embryophyta</taxon>
        <taxon>Tracheophyta</taxon>
        <taxon>Spermatophyta</taxon>
        <taxon>Magnoliopsida</taxon>
        <taxon>eudicotyledons</taxon>
        <taxon>Gunneridae</taxon>
        <taxon>Pentapetalae</taxon>
        <taxon>rosids</taxon>
        <taxon>fabids</taxon>
        <taxon>Rosales</taxon>
        <taxon>Cannabaceae</taxon>
        <taxon>Parasponia</taxon>
    </lineage>
</organism>
<dbReference type="OrthoDB" id="1840940at2759"/>
<dbReference type="InterPro" id="IPR003676">
    <property type="entry name" value="SAUR_fam"/>
</dbReference>
<comment type="similarity">
    <text evidence="1">Belongs to the ARG7 family.</text>
</comment>
<accession>A0A2P5AT72</accession>
<sequence length="98" mass="11425">MTLRMATEYVITFNEHYTLSINPADYLTTEFRMNYIDEYSDRTMTSTLNGNKAASTHVADVPKGDFAVYVRNEKKMKRFLIPISYLNRPSFQELLSQV</sequence>